<dbReference type="GO" id="GO:0016757">
    <property type="term" value="F:glycosyltransferase activity"/>
    <property type="evidence" value="ECO:0007669"/>
    <property type="project" value="InterPro"/>
</dbReference>
<keyword evidence="4" id="KW-1185">Reference proteome</keyword>
<evidence type="ECO:0000259" key="2">
    <source>
        <dbReference type="Pfam" id="PF00534"/>
    </source>
</evidence>
<organism evidence="3 4">
    <name type="scientific">Paracoccus jeotgali</name>
    <dbReference type="NCBI Taxonomy" id="2065379"/>
    <lineage>
        <taxon>Bacteria</taxon>
        <taxon>Pseudomonadati</taxon>
        <taxon>Pseudomonadota</taxon>
        <taxon>Alphaproteobacteria</taxon>
        <taxon>Rhodobacterales</taxon>
        <taxon>Paracoccaceae</taxon>
        <taxon>Paracoccus</taxon>
    </lineage>
</organism>
<dbReference type="OrthoDB" id="7819717at2"/>
<dbReference type="AlphaFoldDB" id="A0A2K9MBY8"/>
<keyword evidence="1" id="KW-0808">Transferase</keyword>
<evidence type="ECO:0000313" key="3">
    <source>
        <dbReference type="EMBL" id="AUM73123.1"/>
    </source>
</evidence>
<name>A0A2K9MBY8_9RHOB</name>
<dbReference type="SUPFAM" id="SSF53756">
    <property type="entry name" value="UDP-Glycosyltransferase/glycogen phosphorylase"/>
    <property type="match status" value="1"/>
</dbReference>
<proteinExistence type="predicted"/>
<dbReference type="Gene3D" id="3.40.50.2000">
    <property type="entry name" value="Glycogen Phosphorylase B"/>
    <property type="match status" value="2"/>
</dbReference>
<evidence type="ECO:0000256" key="1">
    <source>
        <dbReference type="ARBA" id="ARBA00022679"/>
    </source>
</evidence>
<sequence length="332" mass="36621">MADGVMFIDSFAPRAYDSLSDMEGLGGTESTIMHIALGLAPDLRVAIAQSQRETAETRDGVAFLPFPTDTTGFDTLIVINSWKLAVKLRKERPDARIAVWLHVFPGKHNRELGNALHQADVTVIPVSHSHGDWLRAFCPDQAPRIHPIYNPIPDDLAPDDTPRDPNLLLFASAPHKGLDQVIARFGKLLDRFPDLRLEIADPGYMEWPVPHEVEQGLVWLGTLRQDELFRHYRRALCLFMPQTTFAETFGLVIAEANAVGCPALLQTGLGANDEVACPGSALIDVTDIDAIATALAGWRDKPPECGANPAFRLSAVLDAWRDWLQQPDARRG</sequence>
<accession>A0A2K9MBY8</accession>
<dbReference type="RefSeq" id="WP_101498507.1">
    <property type="nucleotide sequence ID" value="NZ_CP025583.1"/>
</dbReference>
<dbReference type="Proteomes" id="UP000234882">
    <property type="component" value="Chromosome"/>
</dbReference>
<evidence type="ECO:0000313" key="4">
    <source>
        <dbReference type="Proteomes" id="UP000234882"/>
    </source>
</evidence>
<feature type="domain" description="Glycosyl transferase family 1" evidence="2">
    <location>
        <begin position="166"/>
        <end position="298"/>
    </location>
</feature>
<dbReference type="InterPro" id="IPR001296">
    <property type="entry name" value="Glyco_trans_1"/>
</dbReference>
<dbReference type="EMBL" id="CP025583">
    <property type="protein sequence ID" value="AUM73123.1"/>
    <property type="molecule type" value="Genomic_DNA"/>
</dbReference>
<dbReference type="GO" id="GO:0009103">
    <property type="term" value="P:lipopolysaccharide biosynthetic process"/>
    <property type="evidence" value="ECO:0007669"/>
    <property type="project" value="TreeGrafter"/>
</dbReference>
<dbReference type="PANTHER" id="PTHR46401">
    <property type="entry name" value="GLYCOSYLTRANSFERASE WBBK-RELATED"/>
    <property type="match status" value="1"/>
</dbReference>
<dbReference type="KEGG" id="paru:CYR75_01405"/>
<protein>
    <recommendedName>
        <fullName evidence="2">Glycosyl transferase family 1 domain-containing protein</fullName>
    </recommendedName>
</protein>
<dbReference type="Pfam" id="PF00534">
    <property type="entry name" value="Glycos_transf_1"/>
    <property type="match status" value="1"/>
</dbReference>
<dbReference type="CDD" id="cd03801">
    <property type="entry name" value="GT4_PimA-like"/>
    <property type="match status" value="1"/>
</dbReference>
<dbReference type="PANTHER" id="PTHR46401:SF2">
    <property type="entry name" value="GLYCOSYLTRANSFERASE WBBK-RELATED"/>
    <property type="match status" value="1"/>
</dbReference>
<reference evidence="4" key="1">
    <citation type="submission" date="2017-12" db="EMBL/GenBank/DDBJ databases">
        <title>Genomic analysis of Paracoccus sp. CBA4604.</title>
        <authorList>
            <person name="Roh S.W."/>
            <person name="Kim J.Y."/>
            <person name="Kim J.S."/>
        </authorList>
    </citation>
    <scope>NUCLEOTIDE SEQUENCE [LARGE SCALE GENOMIC DNA]</scope>
    <source>
        <strain evidence="4">CBA4604</strain>
    </source>
</reference>
<gene>
    <name evidence="3" type="ORF">CYR75_01405</name>
</gene>